<dbReference type="SUPFAM" id="SSF109854">
    <property type="entry name" value="DinB/YfiT-like putative metalloenzymes"/>
    <property type="match status" value="1"/>
</dbReference>
<sequence length="171" mass="19560">MNRQCFSMMAAYNRWANRILFDAAAELSAEEFTRDVSAFFRSMMGTLNHLLVTDRIWMQRFTGEGEAPKQLDAILHEGFEELRAARVAEDERICAWVDGLSDERLAESFTYRRIADPTPITQRLAPALAHMFNHQTHHRGQAHMCLSVLGKNPPQLDIIYFLRSADGAQFA</sequence>
<dbReference type="Pfam" id="PF05163">
    <property type="entry name" value="DinB"/>
    <property type="match status" value="1"/>
</dbReference>
<dbReference type="PANTHER" id="PTHR37302">
    <property type="entry name" value="SLR1116 PROTEIN"/>
    <property type="match status" value="1"/>
</dbReference>
<accession>A0ABW5DNE9</accession>
<keyword evidence="2" id="KW-0479">Metal-binding</keyword>
<proteinExistence type="inferred from homology"/>
<dbReference type="RefSeq" id="WP_345098104.1">
    <property type="nucleotide sequence ID" value="NZ_BAABGS010000012.1"/>
</dbReference>
<evidence type="ECO:0000313" key="4">
    <source>
        <dbReference type="Proteomes" id="UP001597373"/>
    </source>
</evidence>
<dbReference type="PANTHER" id="PTHR37302:SF1">
    <property type="entry name" value="PROTEIN DINB"/>
    <property type="match status" value="1"/>
</dbReference>
<reference evidence="4" key="1">
    <citation type="journal article" date="2019" name="Int. J. Syst. Evol. Microbiol.">
        <title>The Global Catalogue of Microorganisms (GCM) 10K type strain sequencing project: providing services to taxonomists for standard genome sequencing and annotation.</title>
        <authorList>
            <consortium name="The Broad Institute Genomics Platform"/>
            <consortium name="The Broad Institute Genome Sequencing Center for Infectious Disease"/>
            <person name="Wu L."/>
            <person name="Ma J."/>
        </authorList>
    </citation>
    <scope>NUCLEOTIDE SEQUENCE [LARGE SCALE GENOMIC DNA]</scope>
    <source>
        <strain evidence="4">KCTC 23707</strain>
    </source>
</reference>
<dbReference type="Proteomes" id="UP001597373">
    <property type="component" value="Unassembled WGS sequence"/>
</dbReference>
<keyword evidence="4" id="KW-1185">Reference proteome</keyword>
<dbReference type="InterPro" id="IPR034660">
    <property type="entry name" value="DinB/YfiT-like"/>
</dbReference>
<evidence type="ECO:0000256" key="1">
    <source>
        <dbReference type="ARBA" id="ARBA00008635"/>
    </source>
</evidence>
<dbReference type="EMBL" id="JBHUIR010000054">
    <property type="protein sequence ID" value="MFD2260830.1"/>
    <property type="molecule type" value="Genomic_DNA"/>
</dbReference>
<gene>
    <name evidence="3" type="ORF">ACFSMZ_13830</name>
</gene>
<protein>
    <submittedName>
        <fullName evidence="3">DinB family protein</fullName>
    </submittedName>
</protein>
<evidence type="ECO:0000256" key="2">
    <source>
        <dbReference type="ARBA" id="ARBA00022723"/>
    </source>
</evidence>
<comment type="similarity">
    <text evidence="1">Belongs to the DinB family.</text>
</comment>
<dbReference type="Gene3D" id="1.20.120.450">
    <property type="entry name" value="dinb family like domain"/>
    <property type="match status" value="1"/>
</dbReference>
<dbReference type="InterPro" id="IPR007837">
    <property type="entry name" value="DinB"/>
</dbReference>
<organism evidence="3 4">
    <name type="scientific">Chelativorans composti</name>
    <dbReference type="NCBI Taxonomy" id="768533"/>
    <lineage>
        <taxon>Bacteria</taxon>
        <taxon>Pseudomonadati</taxon>
        <taxon>Pseudomonadota</taxon>
        <taxon>Alphaproteobacteria</taxon>
        <taxon>Hyphomicrobiales</taxon>
        <taxon>Phyllobacteriaceae</taxon>
        <taxon>Chelativorans</taxon>
    </lineage>
</organism>
<comment type="caution">
    <text evidence="3">The sequence shown here is derived from an EMBL/GenBank/DDBJ whole genome shotgun (WGS) entry which is preliminary data.</text>
</comment>
<evidence type="ECO:0000313" key="3">
    <source>
        <dbReference type="EMBL" id="MFD2260830.1"/>
    </source>
</evidence>
<name>A0ABW5DNE9_9HYPH</name>